<dbReference type="InterPro" id="IPR038573">
    <property type="entry name" value="BrnT_sf"/>
</dbReference>
<comment type="caution">
    <text evidence="1">The sequence shown here is derived from an EMBL/GenBank/DDBJ whole genome shotgun (WGS) entry which is preliminary data.</text>
</comment>
<protein>
    <recommendedName>
        <fullName evidence="3">BrnT family toxin</fullName>
    </recommendedName>
</protein>
<proteinExistence type="predicted"/>
<reference evidence="1 2" key="1">
    <citation type="journal article" date="2016" name="Nat. Commun.">
        <title>Thousands of microbial genomes shed light on interconnected biogeochemical processes in an aquifer system.</title>
        <authorList>
            <person name="Anantharaman K."/>
            <person name="Brown C.T."/>
            <person name="Hug L.A."/>
            <person name="Sharon I."/>
            <person name="Castelle C.J."/>
            <person name="Probst A.J."/>
            <person name="Thomas B.C."/>
            <person name="Singh A."/>
            <person name="Wilkins M.J."/>
            <person name="Karaoz U."/>
            <person name="Brodie E.L."/>
            <person name="Williams K.H."/>
            <person name="Hubbard S.S."/>
            <person name="Banfield J.F."/>
        </authorList>
    </citation>
    <scope>NUCLEOTIDE SEQUENCE [LARGE SCALE GENOMIC DNA]</scope>
</reference>
<organism evidence="1 2">
    <name type="scientific">Candidatus Gottesmanbacteria bacterium RIFCSPHIGHO2_02_FULL_39_14</name>
    <dbReference type="NCBI Taxonomy" id="1798383"/>
    <lineage>
        <taxon>Bacteria</taxon>
        <taxon>Candidatus Gottesmaniibacteriota</taxon>
    </lineage>
</organism>
<dbReference type="AlphaFoldDB" id="A0A1F5ZXY5"/>
<sequence length="99" mass="11802">MRIQAIVEEFDWDEGNIAKNLKLHKVTTKEAEEVFFDDKKREYPDPTHSEKEARKIIVGITKKGRILFIVFTIRRNRIRIISARDLNKRREADLYEKAT</sequence>
<dbReference type="STRING" id="1798383.A3D78_06295"/>
<evidence type="ECO:0008006" key="3">
    <source>
        <dbReference type="Google" id="ProtNLM"/>
    </source>
</evidence>
<dbReference type="Proteomes" id="UP000176253">
    <property type="component" value="Unassembled WGS sequence"/>
</dbReference>
<name>A0A1F5ZXY5_9BACT</name>
<dbReference type="Pfam" id="PF04365">
    <property type="entry name" value="BrnT_toxin"/>
    <property type="match status" value="1"/>
</dbReference>
<dbReference type="InterPro" id="IPR007460">
    <property type="entry name" value="BrnT_toxin"/>
</dbReference>
<dbReference type="Gene3D" id="3.10.450.530">
    <property type="entry name" value="Ribonuclease toxin, BrnT, of type II toxin-antitoxin system"/>
    <property type="match status" value="1"/>
</dbReference>
<dbReference type="EMBL" id="MFJM01000041">
    <property type="protein sequence ID" value="OGG17318.1"/>
    <property type="molecule type" value="Genomic_DNA"/>
</dbReference>
<evidence type="ECO:0000313" key="1">
    <source>
        <dbReference type="EMBL" id="OGG17318.1"/>
    </source>
</evidence>
<gene>
    <name evidence="1" type="ORF">A3D78_06295</name>
</gene>
<accession>A0A1F5ZXY5</accession>
<evidence type="ECO:0000313" key="2">
    <source>
        <dbReference type="Proteomes" id="UP000176253"/>
    </source>
</evidence>